<evidence type="ECO:0000256" key="1">
    <source>
        <dbReference type="SAM" id="Phobius"/>
    </source>
</evidence>
<keyword evidence="1" id="KW-0472">Membrane</keyword>
<gene>
    <name evidence="2" type="ORF">H7F21_11965</name>
</gene>
<keyword evidence="3" id="KW-1185">Reference proteome</keyword>
<accession>A0A842IRI9</accession>
<keyword evidence="1" id="KW-1133">Transmembrane helix</keyword>
<protein>
    <submittedName>
        <fullName evidence="2">Uncharacterized protein</fullName>
    </submittedName>
</protein>
<organism evidence="2 3">
    <name type="scientific">Winogradskyella flava</name>
    <dbReference type="NCBI Taxonomy" id="1884876"/>
    <lineage>
        <taxon>Bacteria</taxon>
        <taxon>Pseudomonadati</taxon>
        <taxon>Bacteroidota</taxon>
        <taxon>Flavobacteriia</taxon>
        <taxon>Flavobacteriales</taxon>
        <taxon>Flavobacteriaceae</taxon>
        <taxon>Winogradskyella</taxon>
    </lineage>
</organism>
<feature type="transmembrane region" description="Helical" evidence="1">
    <location>
        <begin position="53"/>
        <end position="73"/>
    </location>
</feature>
<feature type="transmembrane region" description="Helical" evidence="1">
    <location>
        <begin position="20"/>
        <end position="41"/>
    </location>
</feature>
<evidence type="ECO:0000313" key="2">
    <source>
        <dbReference type="EMBL" id="MBC2845812.1"/>
    </source>
</evidence>
<proteinExistence type="predicted"/>
<dbReference type="EMBL" id="JACLCP010000003">
    <property type="protein sequence ID" value="MBC2845812.1"/>
    <property type="molecule type" value="Genomic_DNA"/>
</dbReference>
<dbReference type="AlphaFoldDB" id="A0A842IRI9"/>
<feature type="transmembrane region" description="Helical" evidence="1">
    <location>
        <begin position="109"/>
        <end position="136"/>
    </location>
</feature>
<keyword evidence="1" id="KW-0812">Transmembrane</keyword>
<name>A0A842IRI9_9FLAO</name>
<dbReference type="RefSeq" id="WP_185789524.1">
    <property type="nucleotide sequence ID" value="NZ_JACLCP010000003.1"/>
</dbReference>
<dbReference type="Proteomes" id="UP000533900">
    <property type="component" value="Unassembled WGS sequence"/>
</dbReference>
<evidence type="ECO:0000313" key="3">
    <source>
        <dbReference type="Proteomes" id="UP000533900"/>
    </source>
</evidence>
<reference evidence="2" key="1">
    <citation type="submission" date="2020-08" db="EMBL/GenBank/DDBJ databases">
        <title>Winogradskyella ouciana sp. nov., isolated from the hadal seawater of the Mariana Trench.</title>
        <authorList>
            <person name="He X."/>
        </authorList>
    </citation>
    <scope>NUCLEOTIDE SEQUENCE [LARGE SCALE GENOMIC DNA]</scope>
    <source>
        <strain evidence="2">KCTC 52348</strain>
    </source>
</reference>
<comment type="caution">
    <text evidence="2">The sequence shown here is derived from an EMBL/GenBank/DDBJ whole genome shotgun (WGS) entry which is preliminary data.</text>
</comment>
<sequence length="163" mass="18478">MSNINQPSNDIKGIIRTMTVIHYAFCASILIFGLIIFYSVERVSINFADTEDLFFYLVPFLAIMGAVVGRFLFQNNLKNIHEKPTLKEKLGSYQSAILIRTAMIEGPGFLGIVAFMITGNQLFLIISAVLLVYLFLLRPTTSTIIEDLNLKTEEEREFRKAMT</sequence>